<evidence type="ECO:0000313" key="3">
    <source>
        <dbReference type="Proteomes" id="UP000619238"/>
    </source>
</evidence>
<dbReference type="Proteomes" id="UP000619238">
    <property type="component" value="Unassembled WGS sequence"/>
</dbReference>
<dbReference type="SUPFAM" id="SSF48452">
    <property type="entry name" value="TPR-like"/>
    <property type="match status" value="1"/>
</dbReference>
<sequence length="321" mass="38315">MRYSDLEIGKAQRDVFISFMQEIVRTHAKRKKVTDYTEDDIKDLHKELNKFLKDNKVPEIDRPKTVGFTTLKGYVDICKDENKILKYREYVLNLCSKYIDNFPKYKDFRNYIARRKDSLGFSKYEIRELTYPYKPPINESKQFISASSSSYEELSLELRSKLNENEISIHIQYHSNEIKKNPNDDIHHYWLGVLLLQIKQYDAAINHLNKSIEINSTNEEYYYNLALAKFKGKRPSRLKMDEIMDILQSLNTAIRMNNKKAKFYRLKQIINKDYFEKKGLKVPAKVIELKAIKRLDQDPFELKRLMVLLNLPYKKFTDSKY</sequence>
<evidence type="ECO:0000313" key="2">
    <source>
        <dbReference type="EMBL" id="MBC8755981.1"/>
    </source>
</evidence>
<reference evidence="2 3" key="1">
    <citation type="submission" date="2020-07" db="EMBL/GenBank/DDBJ databases">
        <title>Description of Kordia aestuariivivens sp. nov., isolated from a tidal flat.</title>
        <authorList>
            <person name="Park S."/>
            <person name="Yoon J.-H."/>
        </authorList>
    </citation>
    <scope>NUCLEOTIDE SEQUENCE [LARGE SCALE GENOMIC DNA]</scope>
    <source>
        <strain evidence="2 3">YSTF-M3</strain>
    </source>
</reference>
<dbReference type="InterPro" id="IPR011990">
    <property type="entry name" value="TPR-like_helical_dom_sf"/>
</dbReference>
<protein>
    <submittedName>
        <fullName evidence="2">Tetratricopeptide repeat protein</fullName>
    </submittedName>
</protein>
<feature type="repeat" description="TPR" evidence="1">
    <location>
        <begin position="185"/>
        <end position="218"/>
    </location>
</feature>
<gene>
    <name evidence="2" type="ORF">H2O64_14985</name>
</gene>
<keyword evidence="3" id="KW-1185">Reference proteome</keyword>
<organism evidence="2 3">
    <name type="scientific">Kordia aestuariivivens</name>
    <dbReference type="NCBI Taxonomy" id="2759037"/>
    <lineage>
        <taxon>Bacteria</taxon>
        <taxon>Pseudomonadati</taxon>
        <taxon>Bacteroidota</taxon>
        <taxon>Flavobacteriia</taxon>
        <taxon>Flavobacteriales</taxon>
        <taxon>Flavobacteriaceae</taxon>
        <taxon>Kordia</taxon>
    </lineage>
</organism>
<keyword evidence="1" id="KW-0802">TPR repeat</keyword>
<dbReference type="Pfam" id="PF13414">
    <property type="entry name" value="TPR_11"/>
    <property type="match status" value="1"/>
</dbReference>
<dbReference type="EMBL" id="JACGWS010000009">
    <property type="protein sequence ID" value="MBC8755981.1"/>
    <property type="molecule type" value="Genomic_DNA"/>
</dbReference>
<evidence type="ECO:0000256" key="1">
    <source>
        <dbReference type="PROSITE-ProRule" id="PRU00339"/>
    </source>
</evidence>
<accession>A0ABR7QBM6</accession>
<name>A0ABR7QBM6_9FLAO</name>
<dbReference type="PROSITE" id="PS50005">
    <property type="entry name" value="TPR"/>
    <property type="match status" value="1"/>
</dbReference>
<comment type="caution">
    <text evidence="2">The sequence shown here is derived from an EMBL/GenBank/DDBJ whole genome shotgun (WGS) entry which is preliminary data.</text>
</comment>
<dbReference type="Gene3D" id="1.25.40.10">
    <property type="entry name" value="Tetratricopeptide repeat domain"/>
    <property type="match status" value="1"/>
</dbReference>
<proteinExistence type="predicted"/>
<dbReference type="RefSeq" id="WP_187563023.1">
    <property type="nucleotide sequence ID" value="NZ_JACGWS010000009.1"/>
</dbReference>
<dbReference type="InterPro" id="IPR019734">
    <property type="entry name" value="TPR_rpt"/>
</dbReference>